<dbReference type="Proteomes" id="UP000077926">
    <property type="component" value="Chromosome"/>
</dbReference>
<accession>A0A1B3XRH9</accession>
<dbReference type="STRING" id="264697.ABE28_015870"/>
<dbReference type="AlphaFoldDB" id="A0A1B3XRH9"/>
<name>A0A1B3XRH9_9BACI</name>
<evidence type="ECO:0000313" key="1">
    <source>
        <dbReference type="EMBL" id="AOH55840.1"/>
    </source>
</evidence>
<dbReference type="Pfam" id="PF13692">
    <property type="entry name" value="Glyco_trans_1_4"/>
    <property type="match status" value="1"/>
</dbReference>
<dbReference type="EMBL" id="CP017080">
    <property type="protein sequence ID" value="AOH55840.1"/>
    <property type="molecule type" value="Genomic_DNA"/>
</dbReference>
<dbReference type="InterPro" id="IPR050194">
    <property type="entry name" value="Glycosyltransferase_grp1"/>
</dbReference>
<dbReference type="PANTHER" id="PTHR45947:SF3">
    <property type="entry name" value="SULFOQUINOVOSYL TRANSFERASE SQD2"/>
    <property type="match status" value="1"/>
</dbReference>
<dbReference type="KEGG" id="bmur:ABE28_015870"/>
<evidence type="ECO:0000313" key="2">
    <source>
        <dbReference type="Proteomes" id="UP000077926"/>
    </source>
</evidence>
<dbReference type="Gene3D" id="3.40.50.2000">
    <property type="entry name" value="Glycogen Phosphorylase B"/>
    <property type="match status" value="2"/>
</dbReference>
<reference evidence="1 2" key="1">
    <citation type="submission" date="2016-08" db="EMBL/GenBank/DDBJ databases">
        <title>Complete genome sequence of Bacillus muralis G25-68, a strain with toxicity to nematodes.</title>
        <authorList>
            <person name="Zheng Z."/>
        </authorList>
    </citation>
    <scope>NUCLEOTIDE SEQUENCE [LARGE SCALE GENOMIC DNA]</scope>
    <source>
        <strain evidence="1 2">G25-68</strain>
    </source>
</reference>
<dbReference type="PANTHER" id="PTHR45947">
    <property type="entry name" value="SULFOQUINOVOSYL TRANSFERASE SQD2"/>
    <property type="match status" value="1"/>
</dbReference>
<organism evidence="1 2">
    <name type="scientific">Peribacillus muralis</name>
    <dbReference type="NCBI Taxonomy" id="264697"/>
    <lineage>
        <taxon>Bacteria</taxon>
        <taxon>Bacillati</taxon>
        <taxon>Bacillota</taxon>
        <taxon>Bacilli</taxon>
        <taxon>Bacillales</taxon>
        <taxon>Bacillaceae</taxon>
        <taxon>Peribacillus</taxon>
    </lineage>
</organism>
<protein>
    <submittedName>
        <fullName evidence="1">Uncharacterized protein</fullName>
    </submittedName>
</protein>
<gene>
    <name evidence="1" type="ORF">ABE28_015870</name>
</gene>
<sequence>MNYLLITNRYPKQGNLYRNAFVHRRIINYLEFSPNMNISVFVLDNKIKSKINYSFDSIDIVEGNREDLLEIINQIKPEKLLIHFLDRHMMSVIEQVHIKTIVWVHGVEALGWYRRLFNFDWREFPKYALINMRQMWNFRKFINHSNKNTSFIFVSEWMKDILECDTGTKIKRFDIIPNPIDNQLFPYLEKGQELRRKILMIRPFSSKKYANDIAIDAILQLSEESMFNELEFTIYGEGKYFDPLTEPLEKFKNVKLHRNFLNQQEMANVHKEHGIFLCPTRQDAQGVSMCEAMSSGLVPITSNNTAIPEYVVHEKTGILTGGAKEIASSIKHLYENPSEFAFLSKHASMSIQEKCRPELVTSKELELISDAKNV</sequence>
<keyword evidence="2" id="KW-1185">Reference proteome</keyword>
<dbReference type="GO" id="GO:0016758">
    <property type="term" value="F:hexosyltransferase activity"/>
    <property type="evidence" value="ECO:0007669"/>
    <property type="project" value="TreeGrafter"/>
</dbReference>
<proteinExistence type="predicted"/>
<dbReference type="CDD" id="cd03801">
    <property type="entry name" value="GT4_PimA-like"/>
    <property type="match status" value="1"/>
</dbReference>
<dbReference type="SUPFAM" id="SSF53756">
    <property type="entry name" value="UDP-Glycosyltransferase/glycogen phosphorylase"/>
    <property type="match status" value="1"/>
</dbReference>